<evidence type="ECO:0000313" key="2">
    <source>
        <dbReference type="EMBL" id="KAG5464639.1"/>
    </source>
</evidence>
<evidence type="ECO:0000256" key="1">
    <source>
        <dbReference type="SAM" id="MobiDB-lite"/>
    </source>
</evidence>
<protein>
    <submittedName>
        <fullName evidence="2">Uncharacterized protein</fullName>
    </submittedName>
</protein>
<reference evidence="3" key="1">
    <citation type="journal article" date="2021" name="Microbiol. Resour. Announc.">
        <title>LGAAP: Leishmaniinae Genome Assembly and Annotation Pipeline.</title>
        <authorList>
            <person name="Almutairi H."/>
            <person name="Urbaniak M.D."/>
            <person name="Bates M.D."/>
            <person name="Jariyapan N."/>
            <person name="Kwakye-Nuako G."/>
            <person name="Thomaz-Soccol V."/>
            <person name="Al-Salem W.S."/>
            <person name="Dillon R.J."/>
            <person name="Bates P.A."/>
            <person name="Gatherer D."/>
        </authorList>
    </citation>
    <scope>NUCLEOTIDE SEQUENCE [LARGE SCALE GENOMIC DNA]</scope>
</reference>
<feature type="region of interest" description="Disordered" evidence="1">
    <location>
        <begin position="363"/>
        <end position="382"/>
    </location>
</feature>
<gene>
    <name evidence="2" type="ORF">LSCM4_00079</name>
</gene>
<evidence type="ECO:0000313" key="3">
    <source>
        <dbReference type="Proteomes" id="UP000674143"/>
    </source>
</evidence>
<dbReference type="RefSeq" id="XP_067058270.1">
    <property type="nucleotide sequence ID" value="XM_067202169.1"/>
</dbReference>
<feature type="compositionally biased region" description="Basic and acidic residues" evidence="1">
    <location>
        <begin position="224"/>
        <end position="233"/>
    </location>
</feature>
<accession>A0A836G1Y6</accession>
<feature type="region of interest" description="Disordered" evidence="1">
    <location>
        <begin position="224"/>
        <end position="312"/>
    </location>
</feature>
<name>A0A836G1Y6_9TRYP</name>
<proteinExistence type="predicted"/>
<dbReference type="EMBL" id="JAFHLR010000036">
    <property type="protein sequence ID" value="KAG5464639.1"/>
    <property type="molecule type" value="Genomic_DNA"/>
</dbReference>
<dbReference type="KEGG" id="loi:92356103"/>
<sequence>MKQDEPRPLLRFARQWTLPSEPVSNAGAAILDYPSRHAESLSPLRRSWAPVTPSPDKAGRRQPLEAPIASGSPFPSPPSELSALTFHGAARHVDASPQVTPCPAPMVASGRGVAEQSVPAVLLANDADGKLFWRLQAQRLEAKCAALKEELSAVYRFLAQDAVGIHRAQAGGSHTCLTAAESAIPTYEAVVHERHVARLELAREREKSFLLRHRLREMEAEVHRLQRAHDRNTSKQCAGAALKRASSPSISATSLKVGHSRDRRSDSRPCSSSRSSAQSTRCARRSPTYPPHRSRTPQGASPSVRREESLRPVPEALSKLSARCSDNHAGTRSAIASVSSSTHCGTLRRAVTASAAVSAAFAQPQAHSAHSPSKPTRQAPRDYEAEARDLLTSLLGMRSSPPNQLPPAVGRRGATESVSPGPVGSPTLKSLHRRVFESDIFSTGSDVGEESESGRRPARGRAWGSADTRAALRDRRLLRRTPPQRVSGTDNDAHATDPSTGAAHSFREIPLVMRATRSSVDAAREDLSGKGAFSRFAEDAEWTVWPPYSCGTRQGPGGA</sequence>
<dbReference type="Proteomes" id="UP000674143">
    <property type="component" value="Unassembled WGS sequence"/>
</dbReference>
<feature type="region of interest" description="Disordered" evidence="1">
    <location>
        <begin position="395"/>
        <end position="508"/>
    </location>
</feature>
<comment type="caution">
    <text evidence="2">The sequence shown here is derived from an EMBL/GenBank/DDBJ whole genome shotgun (WGS) entry which is preliminary data.</text>
</comment>
<organism evidence="2 3">
    <name type="scientific">Leishmania orientalis</name>
    <dbReference type="NCBI Taxonomy" id="2249476"/>
    <lineage>
        <taxon>Eukaryota</taxon>
        <taxon>Discoba</taxon>
        <taxon>Euglenozoa</taxon>
        <taxon>Kinetoplastea</taxon>
        <taxon>Metakinetoplastina</taxon>
        <taxon>Trypanosomatida</taxon>
        <taxon>Trypanosomatidae</taxon>
        <taxon>Leishmaniinae</taxon>
        <taxon>Leishmania</taxon>
    </lineage>
</organism>
<feature type="region of interest" description="Disordered" evidence="1">
    <location>
        <begin position="41"/>
        <end position="81"/>
    </location>
</feature>
<reference evidence="3" key="2">
    <citation type="journal article" date="2021" name="Sci. Data">
        <title>Chromosome-scale genome sequencing, assembly and annotation of six genomes from subfamily Leishmaniinae.</title>
        <authorList>
            <person name="Almutairi H."/>
            <person name="Urbaniak M.D."/>
            <person name="Bates M.D."/>
            <person name="Jariyapan N."/>
            <person name="Kwakye-Nuako G."/>
            <person name="Thomaz Soccol V."/>
            <person name="Al-Salem W.S."/>
            <person name="Dillon R.J."/>
            <person name="Bates P.A."/>
            <person name="Gatherer D."/>
        </authorList>
    </citation>
    <scope>NUCLEOTIDE SEQUENCE [LARGE SCALE GENOMIC DNA]</scope>
</reference>
<keyword evidence="3" id="KW-1185">Reference proteome</keyword>
<feature type="compositionally biased region" description="Low complexity" evidence="1">
    <location>
        <begin position="268"/>
        <end position="281"/>
    </location>
</feature>
<dbReference type="GeneID" id="92356103"/>
<dbReference type="AlphaFoldDB" id="A0A836G1Y6"/>